<sequence>MMTNAKNSFGERIKLLQISFINELPSRLTEITDYSCQLDTDSNDGLALESLTRKLHSLAREVENLLKLKKLMNRHFPSNQKNKSLNLNT</sequence>
<organism evidence="1">
    <name type="scientific">hydrothermal vent metagenome</name>
    <dbReference type="NCBI Taxonomy" id="652676"/>
    <lineage>
        <taxon>unclassified sequences</taxon>
        <taxon>metagenomes</taxon>
        <taxon>ecological metagenomes</taxon>
    </lineage>
</organism>
<dbReference type="AlphaFoldDB" id="A0A3B1APF2"/>
<protein>
    <submittedName>
        <fullName evidence="1">Uncharacterized protein</fullName>
    </submittedName>
</protein>
<gene>
    <name evidence="1" type="ORF">MNBD_GAMMA22-1134</name>
</gene>
<proteinExistence type="predicted"/>
<name>A0A3B1APF2_9ZZZZ</name>
<reference evidence="1" key="1">
    <citation type="submission" date="2018-06" db="EMBL/GenBank/DDBJ databases">
        <authorList>
            <person name="Zhirakovskaya E."/>
        </authorList>
    </citation>
    <scope>NUCLEOTIDE SEQUENCE</scope>
</reference>
<evidence type="ECO:0000313" key="1">
    <source>
        <dbReference type="EMBL" id="VAX00110.1"/>
    </source>
</evidence>
<accession>A0A3B1APF2</accession>
<dbReference type="EMBL" id="UOFS01000042">
    <property type="protein sequence ID" value="VAX00110.1"/>
    <property type="molecule type" value="Genomic_DNA"/>
</dbReference>